<dbReference type="GO" id="GO:0043590">
    <property type="term" value="C:bacterial nucleoid"/>
    <property type="evidence" value="ECO:0007669"/>
    <property type="project" value="TreeGrafter"/>
</dbReference>
<dbReference type="AlphaFoldDB" id="A0A1G1Y054"/>
<dbReference type="NCBIfam" id="TIGR00613">
    <property type="entry name" value="reco"/>
    <property type="match status" value="1"/>
</dbReference>
<dbReference type="GO" id="GO:0006310">
    <property type="term" value="P:DNA recombination"/>
    <property type="evidence" value="ECO:0007669"/>
    <property type="project" value="UniProtKB-KW"/>
</dbReference>
<dbReference type="SUPFAM" id="SSF50249">
    <property type="entry name" value="Nucleic acid-binding proteins"/>
    <property type="match status" value="1"/>
</dbReference>
<dbReference type="SUPFAM" id="SSF57863">
    <property type="entry name" value="ArfGap/RecO-like zinc finger"/>
    <property type="match status" value="1"/>
</dbReference>
<dbReference type="Gene3D" id="2.40.50.140">
    <property type="entry name" value="Nucleic acid-binding proteins"/>
    <property type="match status" value="1"/>
</dbReference>
<feature type="domain" description="DNA replication/recombination mediator RecO N-terminal" evidence="7">
    <location>
        <begin position="1"/>
        <end position="78"/>
    </location>
</feature>
<evidence type="ECO:0000256" key="5">
    <source>
        <dbReference type="ARBA" id="ARBA00023204"/>
    </source>
</evidence>
<evidence type="ECO:0000256" key="3">
    <source>
        <dbReference type="ARBA" id="ARBA00022763"/>
    </source>
</evidence>
<organism evidence="8 9">
    <name type="scientific">Candidatus Buchananbacteria bacterium RIFCSPHIGHO2_01_FULL_39_8</name>
    <dbReference type="NCBI Taxonomy" id="1797533"/>
    <lineage>
        <taxon>Bacteria</taxon>
        <taxon>Candidatus Buchananiibacteriota</taxon>
    </lineage>
</organism>
<evidence type="ECO:0000313" key="8">
    <source>
        <dbReference type="EMBL" id="OGY45564.1"/>
    </source>
</evidence>
<dbReference type="InterPro" id="IPR022572">
    <property type="entry name" value="DNA_rep/recomb_RecO_N"/>
</dbReference>
<evidence type="ECO:0000256" key="4">
    <source>
        <dbReference type="ARBA" id="ARBA00023172"/>
    </source>
</evidence>
<dbReference type="InterPro" id="IPR012340">
    <property type="entry name" value="NA-bd_OB-fold"/>
</dbReference>
<evidence type="ECO:0000313" key="9">
    <source>
        <dbReference type="Proteomes" id="UP000176241"/>
    </source>
</evidence>
<dbReference type="PANTHER" id="PTHR33991:SF1">
    <property type="entry name" value="DNA REPAIR PROTEIN RECO"/>
    <property type="match status" value="1"/>
</dbReference>
<dbReference type="InterPro" id="IPR037278">
    <property type="entry name" value="ARFGAP/RecO"/>
</dbReference>
<dbReference type="Pfam" id="PF11967">
    <property type="entry name" value="RecO_N"/>
    <property type="match status" value="1"/>
</dbReference>
<accession>A0A1G1Y054</accession>
<keyword evidence="3" id="KW-0227">DNA damage</keyword>
<evidence type="ECO:0000256" key="2">
    <source>
        <dbReference type="ARBA" id="ARBA00021310"/>
    </source>
</evidence>
<dbReference type="InterPro" id="IPR042242">
    <property type="entry name" value="RecO_C"/>
</dbReference>
<gene>
    <name evidence="8" type="ORF">A2731_01485</name>
</gene>
<keyword evidence="4" id="KW-0233">DNA recombination</keyword>
<dbReference type="Proteomes" id="UP000176241">
    <property type="component" value="Unassembled WGS sequence"/>
</dbReference>
<dbReference type="Pfam" id="PF02565">
    <property type="entry name" value="RecO_C"/>
    <property type="match status" value="1"/>
</dbReference>
<evidence type="ECO:0000256" key="1">
    <source>
        <dbReference type="ARBA" id="ARBA00007452"/>
    </source>
</evidence>
<proteinExistence type="inferred from homology"/>
<keyword evidence="5" id="KW-0234">DNA repair</keyword>
<dbReference type="EMBL" id="MHIC01000016">
    <property type="protein sequence ID" value="OGY45564.1"/>
    <property type="molecule type" value="Genomic_DNA"/>
</dbReference>
<comment type="caution">
    <text evidence="8">The sequence shown here is derived from an EMBL/GenBank/DDBJ whole genome shotgun (WGS) entry which is preliminary data.</text>
</comment>
<evidence type="ECO:0000256" key="6">
    <source>
        <dbReference type="ARBA" id="ARBA00033409"/>
    </source>
</evidence>
<dbReference type="STRING" id="1797533.A2731_01485"/>
<dbReference type="GO" id="GO:0006302">
    <property type="term" value="P:double-strand break repair"/>
    <property type="evidence" value="ECO:0007669"/>
    <property type="project" value="TreeGrafter"/>
</dbReference>
<evidence type="ECO:0000259" key="7">
    <source>
        <dbReference type="Pfam" id="PF11967"/>
    </source>
</evidence>
<protein>
    <recommendedName>
        <fullName evidence="2">DNA repair protein RecO</fullName>
    </recommendedName>
    <alternativeName>
        <fullName evidence="6">Recombination protein O</fullName>
    </alternativeName>
</protein>
<dbReference type="InterPro" id="IPR003717">
    <property type="entry name" value="RecO"/>
</dbReference>
<name>A0A1G1Y054_9BACT</name>
<dbReference type="PANTHER" id="PTHR33991">
    <property type="entry name" value="DNA REPAIR PROTEIN RECO"/>
    <property type="match status" value="1"/>
</dbReference>
<dbReference type="Gene3D" id="1.20.1440.120">
    <property type="entry name" value="Recombination protein O, C-terminal domain"/>
    <property type="match status" value="1"/>
</dbReference>
<comment type="similarity">
    <text evidence="1">Belongs to the RecO family.</text>
</comment>
<sequence length="187" mass="21498">MLYQTQGIILKRTDFSETSQLFSIYSSGLGKIEVIGRGTKKIKSKLNSQMQFFAVIDLEIARGKNFDQLTGASVLKNFNNIKINLAKTLLASFGLELVDRLTKPWQDDEKIFNLLFHYFEIVNGSKVESKDYYLKIKDQFIIQLLSFLGYKPTSDVIASSNKLKSFLENQLEVELKTKKAIDYFRLD</sequence>
<reference evidence="8 9" key="1">
    <citation type="journal article" date="2016" name="Nat. Commun.">
        <title>Thousands of microbial genomes shed light on interconnected biogeochemical processes in an aquifer system.</title>
        <authorList>
            <person name="Anantharaman K."/>
            <person name="Brown C.T."/>
            <person name="Hug L.A."/>
            <person name="Sharon I."/>
            <person name="Castelle C.J."/>
            <person name="Probst A.J."/>
            <person name="Thomas B.C."/>
            <person name="Singh A."/>
            <person name="Wilkins M.J."/>
            <person name="Karaoz U."/>
            <person name="Brodie E.L."/>
            <person name="Williams K.H."/>
            <person name="Hubbard S.S."/>
            <person name="Banfield J.F."/>
        </authorList>
    </citation>
    <scope>NUCLEOTIDE SEQUENCE [LARGE SCALE GENOMIC DNA]</scope>
</reference>